<accession>A0AAE6ZHE2</accession>
<reference evidence="3" key="1">
    <citation type="submission" date="2020-04" db="EMBL/GenBank/DDBJ databases">
        <authorList>
            <person name="Kittiwongwattana C."/>
        </authorList>
    </citation>
    <scope>NUCLEOTIDE SEQUENCE [LARGE SCALE GENOMIC DNA]</scope>
    <source>
        <strain evidence="3">1310</strain>
    </source>
</reference>
<evidence type="ECO:0000313" key="2">
    <source>
        <dbReference type="EMBL" id="QJB38440.1"/>
    </source>
</evidence>
<dbReference type="EMBL" id="CP051205">
    <property type="protein sequence ID" value="QJB31962.1"/>
    <property type="molecule type" value="Genomic_DNA"/>
</dbReference>
<dbReference type="AlphaFoldDB" id="A0AAE6ZHE2"/>
<dbReference type="EMBL" id="CP051204">
    <property type="protein sequence ID" value="QJB38440.1"/>
    <property type="molecule type" value="Genomic_DNA"/>
</dbReference>
<name>A0AAE6ZHE2_9BACT</name>
<gene>
    <name evidence="2" type="ORF">HF324_11410</name>
    <name evidence="1" type="ORF">HF329_11735</name>
</gene>
<dbReference type="Proteomes" id="UP000502421">
    <property type="component" value="Chromosome"/>
</dbReference>
<proteinExistence type="predicted"/>
<dbReference type="RefSeq" id="WP_168804218.1">
    <property type="nucleotide sequence ID" value="NZ_CP051204.2"/>
</dbReference>
<evidence type="ECO:0000313" key="1">
    <source>
        <dbReference type="EMBL" id="QJB31962.1"/>
    </source>
</evidence>
<reference evidence="1" key="2">
    <citation type="submission" date="2020-09" db="EMBL/GenBank/DDBJ databases">
        <authorList>
            <person name="Kittiwongwattana C."/>
        </authorList>
    </citation>
    <scope>NUCLEOTIDE SEQUENCE</scope>
    <source>
        <strain evidence="2">1303</strain>
        <strain evidence="1">1310</strain>
    </source>
</reference>
<evidence type="ECO:0000313" key="3">
    <source>
        <dbReference type="Proteomes" id="UP000502421"/>
    </source>
</evidence>
<evidence type="ECO:0000313" key="4">
    <source>
        <dbReference type="Proteomes" id="UP000503144"/>
    </source>
</evidence>
<sequence>MAFSEPFYSLTETFYYDKRDKEFYSIHFADYMLLNDDLSLNEAATSSYPDGIAALIADRIGRAEKEDETIIVIPSLDLEKRKAVMQEFITGICDERLLNILKQRIKNHDGSQRFDFYFGEEATDDVITRWETLKRDRVITVIHQFMDYHRIDLEASHVWDIGDSFSIDLDLR</sequence>
<dbReference type="KEGG" id="coy:HF329_11735"/>
<dbReference type="Proteomes" id="UP000503144">
    <property type="component" value="Chromosome"/>
</dbReference>
<organism evidence="1 3">
    <name type="scientific">Chitinophaga oryzae</name>
    <dbReference type="NCBI Taxonomy" id="2725414"/>
    <lineage>
        <taxon>Bacteria</taxon>
        <taxon>Pseudomonadati</taxon>
        <taxon>Bacteroidota</taxon>
        <taxon>Chitinophagia</taxon>
        <taxon>Chitinophagales</taxon>
        <taxon>Chitinophagaceae</taxon>
        <taxon>Chitinophaga</taxon>
    </lineage>
</organism>
<protein>
    <submittedName>
        <fullName evidence="1">Uncharacterized protein</fullName>
    </submittedName>
</protein>
<keyword evidence="4" id="KW-1185">Reference proteome</keyword>